<dbReference type="AlphaFoldDB" id="A0A4U5M8G7"/>
<reference evidence="2 3" key="2">
    <citation type="journal article" date="2019" name="G3 (Bethesda)">
        <title>Hybrid Assembly of the Genome of the Entomopathogenic Nematode Steinernema carpocapsae Identifies the X-Chromosome.</title>
        <authorList>
            <person name="Serra L."/>
            <person name="Macchietto M."/>
            <person name="Macias-Munoz A."/>
            <person name="McGill C.J."/>
            <person name="Rodriguez I.M."/>
            <person name="Rodriguez B."/>
            <person name="Murad R."/>
            <person name="Mortazavi A."/>
        </authorList>
    </citation>
    <scope>NUCLEOTIDE SEQUENCE [LARGE SCALE GENOMIC DNA]</scope>
    <source>
        <strain evidence="2 3">ALL</strain>
    </source>
</reference>
<comment type="caution">
    <text evidence="2">The sequence shown here is derived from an EMBL/GenBank/DDBJ whole genome shotgun (WGS) entry which is preliminary data.</text>
</comment>
<sequence>MRVSCLVVLLIAVAVFAQSNCNNNCYNCKCNNDNGSDNYGLYGGGNGYGNGNENSHGGGSGYGNGDSKGNGNSYGGGSGYENGDGNGNSYSGGGGYGNGNYGGGNGNTGGGDGIELRILTSQCCNASTEAVVKFWLMDGSITSKEGGAWPQFPNVPEMGPFLVNGSDGKLESGAYDYFTQWGVGGNRGQDIAGVMRLLIIKIEEPCWFR</sequence>
<accession>A0A4U5M8G7</accession>
<gene>
    <name evidence="2" type="ORF">L596_025388</name>
</gene>
<keyword evidence="3" id="KW-1185">Reference proteome</keyword>
<keyword evidence="1" id="KW-0732">Signal</keyword>
<name>A0A4U5M8G7_STECR</name>
<dbReference type="STRING" id="34508.A0A4U5M8G7"/>
<evidence type="ECO:0000313" key="2">
    <source>
        <dbReference type="EMBL" id="TKR64913.1"/>
    </source>
</evidence>
<feature type="chain" id="PRO_5020962722" evidence="1">
    <location>
        <begin position="18"/>
        <end position="209"/>
    </location>
</feature>
<dbReference type="Proteomes" id="UP000298663">
    <property type="component" value="Unassembled WGS sequence"/>
</dbReference>
<proteinExistence type="predicted"/>
<feature type="signal peptide" evidence="1">
    <location>
        <begin position="1"/>
        <end position="17"/>
    </location>
</feature>
<evidence type="ECO:0000313" key="3">
    <source>
        <dbReference type="Proteomes" id="UP000298663"/>
    </source>
</evidence>
<dbReference type="EMBL" id="AZBU02000009">
    <property type="protein sequence ID" value="TKR64913.1"/>
    <property type="molecule type" value="Genomic_DNA"/>
</dbReference>
<reference evidence="2 3" key="1">
    <citation type="journal article" date="2015" name="Genome Biol.">
        <title>Comparative genomics of Steinernema reveals deeply conserved gene regulatory networks.</title>
        <authorList>
            <person name="Dillman A.R."/>
            <person name="Macchietto M."/>
            <person name="Porter C.F."/>
            <person name="Rogers A."/>
            <person name="Williams B."/>
            <person name="Antoshechkin I."/>
            <person name="Lee M.M."/>
            <person name="Goodwin Z."/>
            <person name="Lu X."/>
            <person name="Lewis E.E."/>
            <person name="Goodrich-Blair H."/>
            <person name="Stock S.P."/>
            <person name="Adams B.J."/>
            <person name="Sternberg P.W."/>
            <person name="Mortazavi A."/>
        </authorList>
    </citation>
    <scope>NUCLEOTIDE SEQUENCE [LARGE SCALE GENOMIC DNA]</scope>
    <source>
        <strain evidence="2 3">ALL</strain>
    </source>
</reference>
<evidence type="ECO:0000256" key="1">
    <source>
        <dbReference type="SAM" id="SignalP"/>
    </source>
</evidence>
<protein>
    <submittedName>
        <fullName evidence="2">Uncharacterized protein</fullName>
    </submittedName>
</protein>
<organism evidence="2 3">
    <name type="scientific">Steinernema carpocapsae</name>
    <name type="common">Entomopathogenic nematode</name>
    <dbReference type="NCBI Taxonomy" id="34508"/>
    <lineage>
        <taxon>Eukaryota</taxon>
        <taxon>Metazoa</taxon>
        <taxon>Ecdysozoa</taxon>
        <taxon>Nematoda</taxon>
        <taxon>Chromadorea</taxon>
        <taxon>Rhabditida</taxon>
        <taxon>Tylenchina</taxon>
        <taxon>Panagrolaimomorpha</taxon>
        <taxon>Strongyloidoidea</taxon>
        <taxon>Steinernematidae</taxon>
        <taxon>Steinernema</taxon>
    </lineage>
</organism>